<keyword evidence="7" id="KW-0479">Metal-binding</keyword>
<evidence type="ECO:0000313" key="13">
    <source>
        <dbReference type="Proteomes" id="UP000238375"/>
    </source>
</evidence>
<keyword evidence="8" id="KW-0378">Hydrolase</keyword>
<comment type="caution">
    <text evidence="12">The sequence shown here is derived from an EMBL/GenBank/DDBJ whole genome shotgun (WGS) entry which is preliminary data.</text>
</comment>
<keyword evidence="6" id="KW-0540">Nuclease</keyword>
<evidence type="ECO:0000256" key="2">
    <source>
        <dbReference type="ARBA" id="ARBA00001936"/>
    </source>
</evidence>
<proteinExistence type="inferred from homology"/>
<dbReference type="InterPro" id="IPR014883">
    <property type="entry name" value="VRR_NUC"/>
</dbReference>
<organism evidence="12 13">
    <name type="scientific">Spirosoma oryzae</name>
    <dbReference type="NCBI Taxonomy" id="1469603"/>
    <lineage>
        <taxon>Bacteria</taxon>
        <taxon>Pseudomonadati</taxon>
        <taxon>Bacteroidota</taxon>
        <taxon>Cytophagia</taxon>
        <taxon>Cytophagales</taxon>
        <taxon>Cytophagaceae</taxon>
        <taxon>Spirosoma</taxon>
    </lineage>
</organism>
<dbReference type="InterPro" id="IPR011856">
    <property type="entry name" value="tRNA_endonuc-like_dom_sf"/>
</dbReference>
<evidence type="ECO:0000259" key="11">
    <source>
        <dbReference type="SMART" id="SM00990"/>
    </source>
</evidence>
<evidence type="ECO:0000256" key="10">
    <source>
        <dbReference type="ARBA" id="ARBA00023211"/>
    </source>
</evidence>
<keyword evidence="10" id="KW-0464">Manganese</keyword>
<dbReference type="Pfam" id="PF21315">
    <property type="entry name" value="FAN1_HTH"/>
    <property type="match status" value="1"/>
</dbReference>
<reference evidence="12 13" key="1">
    <citation type="submission" date="2018-03" db="EMBL/GenBank/DDBJ databases">
        <title>Genomic Encyclopedia of Archaeal and Bacterial Type Strains, Phase II (KMG-II): from individual species to whole genera.</title>
        <authorList>
            <person name="Goeker M."/>
        </authorList>
    </citation>
    <scope>NUCLEOTIDE SEQUENCE [LARGE SCALE GENOMIC DNA]</scope>
    <source>
        <strain evidence="12 13">DSM 28354</strain>
    </source>
</reference>
<dbReference type="PANTHER" id="PTHR15749">
    <property type="entry name" value="FANCONI-ASSOCIATED NUCLEASE 1"/>
    <property type="match status" value="1"/>
</dbReference>
<dbReference type="Pfam" id="PF08774">
    <property type="entry name" value="VRR_NUC"/>
    <property type="match status" value="1"/>
</dbReference>
<evidence type="ECO:0000256" key="6">
    <source>
        <dbReference type="ARBA" id="ARBA00022722"/>
    </source>
</evidence>
<evidence type="ECO:0000256" key="3">
    <source>
        <dbReference type="ARBA" id="ARBA00001946"/>
    </source>
</evidence>
<evidence type="ECO:0000256" key="1">
    <source>
        <dbReference type="ARBA" id="ARBA00000983"/>
    </source>
</evidence>
<comment type="similarity">
    <text evidence="4">Belongs to the FAN1 family.</text>
</comment>
<keyword evidence="9" id="KW-0460">Magnesium</keyword>
<evidence type="ECO:0000256" key="9">
    <source>
        <dbReference type="ARBA" id="ARBA00022842"/>
    </source>
</evidence>
<dbReference type="RefSeq" id="WP_106139891.1">
    <property type="nucleotide sequence ID" value="NZ_PVTE01000023.1"/>
</dbReference>
<feature type="domain" description="VRR-NUC" evidence="11">
    <location>
        <begin position="447"/>
        <end position="560"/>
    </location>
</feature>
<dbReference type="AlphaFoldDB" id="A0A2T0SC99"/>
<dbReference type="Gene3D" id="3.40.1350.10">
    <property type="match status" value="1"/>
</dbReference>
<dbReference type="OrthoDB" id="9803913at2"/>
<evidence type="ECO:0000256" key="8">
    <source>
        <dbReference type="ARBA" id="ARBA00022801"/>
    </source>
</evidence>
<sequence length="563" mass="65773">MVGRQKVILTPRYYLDNFRYVLDFVKRLYGTLLNDAEWTFIHQFEALGLDAQSLYVRLSNRKGLFFRLNKLNYAEIIDLPGAADALQTAGFIDRLSAHHEAMGEAALSVFTKPELLELLPFEPEELRQLGKEKKEAVMQYALQELNFGEIVTALSTRESVVKLNFEAEDMMLKYLFFGNRGGNMTEFVIRDLGMINFEQYDESQMTARFRTRKEVEDKLLISLTSESFYEQKEAERPAEDIYNWFLNWNETRPELSDIAIPGYQKLVCRVGAHLERQKLPDQALAVYELSDRVPARERRVRLLFKNGSTEEALALCDEIAVAPLNADERYFANDFRDKILGLSEKKRTRKATTRFLSDAESVSIPAAYRHHVEEGVMNYYFEQGYDAAFTENYPWRGLFGLVFWDIIYDANVSAIHHPLQRAPSDFYLPEFYRKREDLLKKRLAELTTKDDWRRHTGRTFNAKYGITNVLVDWSDELMKLVLRFIDVLDVEQLRLILLEMARNVREHTRGFPDLLIWTDDGQYSFVEVKSPTDHLGPQQLHWLEFFQTIGVHGKVNRVIWEAV</sequence>
<dbReference type="GO" id="GO:0003676">
    <property type="term" value="F:nucleic acid binding"/>
    <property type="evidence" value="ECO:0007669"/>
    <property type="project" value="InterPro"/>
</dbReference>
<protein>
    <recommendedName>
        <fullName evidence="5">phosphodiesterase I</fullName>
        <ecNumber evidence="5">3.1.4.1</ecNumber>
    </recommendedName>
</protein>
<accession>A0A2T0SC99</accession>
<evidence type="ECO:0000313" key="12">
    <source>
        <dbReference type="EMBL" id="PRY31047.1"/>
    </source>
</evidence>
<dbReference type="GO" id="GO:0036297">
    <property type="term" value="P:interstrand cross-link repair"/>
    <property type="evidence" value="ECO:0007669"/>
    <property type="project" value="InterPro"/>
</dbReference>
<dbReference type="InterPro" id="IPR033315">
    <property type="entry name" value="Fan1-like"/>
</dbReference>
<dbReference type="InterPro" id="IPR049125">
    <property type="entry name" value="FAN1-like_WH"/>
</dbReference>
<dbReference type="EMBL" id="PVTE01000023">
    <property type="protein sequence ID" value="PRY31047.1"/>
    <property type="molecule type" value="Genomic_DNA"/>
</dbReference>
<dbReference type="GO" id="GO:0046872">
    <property type="term" value="F:metal ion binding"/>
    <property type="evidence" value="ECO:0007669"/>
    <property type="project" value="UniProtKB-KW"/>
</dbReference>
<dbReference type="Proteomes" id="UP000238375">
    <property type="component" value="Unassembled WGS sequence"/>
</dbReference>
<name>A0A2T0SC99_9BACT</name>
<dbReference type="EC" id="3.1.4.1" evidence="5"/>
<evidence type="ECO:0000256" key="7">
    <source>
        <dbReference type="ARBA" id="ARBA00022723"/>
    </source>
</evidence>
<dbReference type="PANTHER" id="PTHR15749:SF4">
    <property type="entry name" value="FANCONI-ASSOCIATED NUCLEASE 1"/>
    <property type="match status" value="1"/>
</dbReference>
<keyword evidence="13" id="KW-1185">Reference proteome</keyword>
<dbReference type="GO" id="GO:0004528">
    <property type="term" value="F:phosphodiesterase I activity"/>
    <property type="evidence" value="ECO:0007669"/>
    <property type="project" value="UniProtKB-EC"/>
</dbReference>
<dbReference type="SMART" id="SM00990">
    <property type="entry name" value="VRR_NUC"/>
    <property type="match status" value="1"/>
</dbReference>
<comment type="catalytic activity">
    <reaction evidence="1">
        <text>Hydrolytically removes 5'-nucleotides successively from the 3'-hydroxy termini of 3'-hydroxy-terminated oligonucleotides.</text>
        <dbReference type="EC" id="3.1.4.1"/>
    </reaction>
</comment>
<comment type="cofactor">
    <cofactor evidence="2">
        <name>Mn(2+)</name>
        <dbReference type="ChEBI" id="CHEBI:29035"/>
    </cofactor>
</comment>
<comment type="cofactor">
    <cofactor evidence="3">
        <name>Mg(2+)</name>
        <dbReference type="ChEBI" id="CHEBI:18420"/>
    </cofactor>
</comment>
<gene>
    <name evidence="12" type="ORF">CLV58_12310</name>
</gene>
<evidence type="ECO:0000256" key="5">
    <source>
        <dbReference type="ARBA" id="ARBA00012029"/>
    </source>
</evidence>
<evidence type="ECO:0000256" key="4">
    <source>
        <dbReference type="ARBA" id="ARBA00005533"/>
    </source>
</evidence>